<dbReference type="EMBL" id="JAVRRD010000007">
    <property type="protein sequence ID" value="KAK5056751.1"/>
    <property type="molecule type" value="Genomic_DNA"/>
</dbReference>
<sequence length="394" mass="43530">MARSAVATSYQPITESTGEEPSQLGPRHEIQQFTIDTPSPHIGIPASKSTFDLKDTLSVVTALLCLIAGVIIIDPRLPYAADLGFTNQIIAIGFILGVMNQCLQRILPFLFLLVEARYGQSTLQNFEGILRWSPFTDRLGYIWRTCLILLLVLPLALSILYKQYLGGVATKTLPSMERAFYTPTGPPGMRDMSAVLIMANATQPFLTVAKNDRNYPENGFAQPQPFGFNTIILSNTSAVAIDGPVTARLLELQQELEDQESIQLTATVRGTVVTYDPTLDNQRNDSDYWAPYEDLSLLEAANYAPGNVKDGPYGFNLGIRYKGLSAGDGPEQWNNSWLFVGTWGPHGGNTSDEESWKQAAMRFDLARHNCTVSWFITKGSVDLQDGTVTLDHFH</sequence>
<protein>
    <submittedName>
        <fullName evidence="3">Uncharacterized protein</fullName>
    </submittedName>
</protein>
<keyword evidence="2" id="KW-0812">Transmembrane</keyword>
<comment type="caution">
    <text evidence="3">The sequence shown here is derived from an EMBL/GenBank/DDBJ whole genome shotgun (WGS) entry which is preliminary data.</text>
</comment>
<feature type="transmembrane region" description="Helical" evidence="2">
    <location>
        <begin position="57"/>
        <end position="77"/>
    </location>
</feature>
<feature type="region of interest" description="Disordered" evidence="1">
    <location>
        <begin position="1"/>
        <end position="26"/>
    </location>
</feature>
<feature type="compositionally biased region" description="Polar residues" evidence="1">
    <location>
        <begin position="1"/>
        <end position="20"/>
    </location>
</feature>
<accession>A0AAV9NK74</accession>
<proteinExistence type="predicted"/>
<evidence type="ECO:0000313" key="4">
    <source>
        <dbReference type="Proteomes" id="UP001358417"/>
    </source>
</evidence>
<keyword evidence="2" id="KW-1133">Transmembrane helix</keyword>
<dbReference type="AlphaFoldDB" id="A0AAV9NK74"/>
<keyword evidence="4" id="KW-1185">Reference proteome</keyword>
<reference evidence="3 4" key="1">
    <citation type="submission" date="2023-08" db="EMBL/GenBank/DDBJ databases">
        <title>Black Yeasts Isolated from many extreme environments.</title>
        <authorList>
            <person name="Coleine C."/>
            <person name="Stajich J.E."/>
            <person name="Selbmann L."/>
        </authorList>
    </citation>
    <scope>NUCLEOTIDE SEQUENCE [LARGE SCALE GENOMIC DNA]</scope>
    <source>
        <strain evidence="3 4">CCFEE 5792</strain>
    </source>
</reference>
<dbReference type="RefSeq" id="XP_064708467.1">
    <property type="nucleotide sequence ID" value="XM_064855807.1"/>
</dbReference>
<feature type="transmembrane region" description="Helical" evidence="2">
    <location>
        <begin position="141"/>
        <end position="161"/>
    </location>
</feature>
<organism evidence="3 4">
    <name type="scientific">Exophiala bonariae</name>
    <dbReference type="NCBI Taxonomy" id="1690606"/>
    <lineage>
        <taxon>Eukaryota</taxon>
        <taxon>Fungi</taxon>
        <taxon>Dikarya</taxon>
        <taxon>Ascomycota</taxon>
        <taxon>Pezizomycotina</taxon>
        <taxon>Eurotiomycetes</taxon>
        <taxon>Chaetothyriomycetidae</taxon>
        <taxon>Chaetothyriales</taxon>
        <taxon>Herpotrichiellaceae</taxon>
        <taxon>Exophiala</taxon>
    </lineage>
</organism>
<evidence type="ECO:0000256" key="2">
    <source>
        <dbReference type="SAM" id="Phobius"/>
    </source>
</evidence>
<evidence type="ECO:0000313" key="3">
    <source>
        <dbReference type="EMBL" id="KAK5056751.1"/>
    </source>
</evidence>
<gene>
    <name evidence="3" type="ORF">LTR84_012283</name>
</gene>
<dbReference type="Proteomes" id="UP001358417">
    <property type="component" value="Unassembled WGS sequence"/>
</dbReference>
<evidence type="ECO:0000256" key="1">
    <source>
        <dbReference type="SAM" id="MobiDB-lite"/>
    </source>
</evidence>
<name>A0AAV9NK74_9EURO</name>
<keyword evidence="2" id="KW-0472">Membrane</keyword>
<dbReference type="GeneID" id="89980430"/>